<evidence type="ECO:0000256" key="4">
    <source>
        <dbReference type="ARBA" id="ARBA00022598"/>
    </source>
</evidence>
<dbReference type="NCBIfam" id="TIGR01733">
    <property type="entry name" value="AA-adenyl-dom"/>
    <property type="match status" value="3"/>
</dbReference>
<proteinExistence type="inferred from homology"/>
<dbReference type="FunFam" id="3.30.300.30:FF:000033">
    <property type="entry name" value="Nonribosomal siderophore peptide synthase SidC"/>
    <property type="match status" value="1"/>
</dbReference>
<dbReference type="PROSITE" id="PS00012">
    <property type="entry name" value="PHOSPHOPANTETHEINE"/>
    <property type="match status" value="5"/>
</dbReference>
<feature type="domain" description="Carrier" evidence="6">
    <location>
        <begin position="3766"/>
        <end position="3839"/>
    </location>
</feature>
<dbReference type="PROSITE" id="PS50075">
    <property type="entry name" value="CARRIER"/>
    <property type="match status" value="6"/>
</dbReference>
<dbReference type="NCBIfam" id="NF003417">
    <property type="entry name" value="PRK04813.1"/>
    <property type="match status" value="3"/>
</dbReference>
<evidence type="ECO:0000256" key="5">
    <source>
        <dbReference type="ARBA" id="ARBA00029454"/>
    </source>
</evidence>
<comment type="similarity">
    <text evidence="5">Belongs to the NRP synthetase family.</text>
</comment>
<protein>
    <recommendedName>
        <fullName evidence="6">Carrier domain-containing protein</fullName>
    </recommendedName>
</protein>
<dbReference type="InterPro" id="IPR006162">
    <property type="entry name" value="Ppantetheine_attach_site"/>
</dbReference>
<dbReference type="GO" id="GO:0010106">
    <property type="term" value="P:cellular response to iron ion starvation"/>
    <property type="evidence" value="ECO:0007669"/>
    <property type="project" value="UniProtKB-ARBA"/>
</dbReference>
<dbReference type="PANTHER" id="PTHR45527:SF1">
    <property type="entry name" value="FATTY ACID SYNTHASE"/>
    <property type="match status" value="1"/>
</dbReference>
<dbReference type="InterPro" id="IPR020845">
    <property type="entry name" value="AMP-binding_CS"/>
</dbReference>
<dbReference type="InterPro" id="IPR036736">
    <property type="entry name" value="ACP-like_sf"/>
</dbReference>
<keyword evidence="4" id="KW-0436">Ligase</keyword>
<dbReference type="Gene3D" id="3.30.559.30">
    <property type="entry name" value="Nonribosomal peptide synthetase, condensation domain"/>
    <property type="match status" value="6"/>
</dbReference>
<dbReference type="InterPro" id="IPR009081">
    <property type="entry name" value="PP-bd_ACP"/>
</dbReference>
<dbReference type="InterPro" id="IPR010071">
    <property type="entry name" value="AA_adenyl_dom"/>
</dbReference>
<gene>
    <name evidence="7" type="ORF">EDB81DRAFT_349551</name>
</gene>
<keyword evidence="8" id="KW-1185">Reference proteome</keyword>
<dbReference type="InterPro" id="IPR042099">
    <property type="entry name" value="ANL_N_sf"/>
</dbReference>
<evidence type="ECO:0000313" key="7">
    <source>
        <dbReference type="EMBL" id="KAH7161602.1"/>
    </source>
</evidence>
<keyword evidence="2" id="KW-0596">Phosphopantetheine</keyword>
<dbReference type="Gene3D" id="3.30.559.10">
    <property type="entry name" value="Chloramphenicol acetyltransferase-like domain"/>
    <property type="match status" value="6"/>
</dbReference>
<dbReference type="Gene3D" id="3.40.50.12780">
    <property type="entry name" value="N-terminal domain of ligase-like"/>
    <property type="match status" value="3"/>
</dbReference>
<evidence type="ECO:0000313" key="8">
    <source>
        <dbReference type="Proteomes" id="UP000738349"/>
    </source>
</evidence>
<feature type="domain" description="Carrier" evidence="6">
    <location>
        <begin position="4324"/>
        <end position="4397"/>
    </location>
</feature>
<evidence type="ECO:0000256" key="3">
    <source>
        <dbReference type="ARBA" id="ARBA00022553"/>
    </source>
</evidence>
<dbReference type="GO" id="GO:0016874">
    <property type="term" value="F:ligase activity"/>
    <property type="evidence" value="ECO:0007669"/>
    <property type="project" value="UniProtKB-KW"/>
</dbReference>
<dbReference type="SUPFAM" id="SSF52777">
    <property type="entry name" value="CoA-dependent acyltransferases"/>
    <property type="match status" value="12"/>
</dbReference>
<dbReference type="Pfam" id="PF00550">
    <property type="entry name" value="PP-binding"/>
    <property type="match status" value="6"/>
</dbReference>
<dbReference type="FunFam" id="3.40.50.12780:FF:000024">
    <property type="entry name" value="Nonribosomal siderophore peptide synthase SidC"/>
    <property type="match status" value="2"/>
</dbReference>
<organism evidence="7 8">
    <name type="scientific">Dactylonectria macrodidyma</name>
    <dbReference type="NCBI Taxonomy" id="307937"/>
    <lineage>
        <taxon>Eukaryota</taxon>
        <taxon>Fungi</taxon>
        <taxon>Dikarya</taxon>
        <taxon>Ascomycota</taxon>
        <taxon>Pezizomycotina</taxon>
        <taxon>Sordariomycetes</taxon>
        <taxon>Hypocreomycetidae</taxon>
        <taxon>Hypocreales</taxon>
        <taxon>Nectriaceae</taxon>
        <taxon>Dactylonectria</taxon>
    </lineage>
</organism>
<dbReference type="FunFam" id="3.40.50.980:FF:000001">
    <property type="entry name" value="Non-ribosomal peptide synthetase"/>
    <property type="match status" value="1"/>
</dbReference>
<dbReference type="CDD" id="cd05918">
    <property type="entry name" value="A_NRPS_SidN3_like"/>
    <property type="match status" value="3"/>
</dbReference>
<accession>A0A9P9JHE9</accession>
<dbReference type="PANTHER" id="PTHR45527">
    <property type="entry name" value="NONRIBOSOMAL PEPTIDE SYNTHETASE"/>
    <property type="match status" value="1"/>
</dbReference>
<sequence>MDSTGLSIINEQAARLPGPNLLHCLVNPPSKLIALDYLGNNKRISFNYSQLHDAADALAIRISRAAGSVRGHFVVPVLIHQSPLLYISLLAILKAGGAFCPLNIDAPPERVKFILKDVDAAVVLVSRELLSGIPEDVSPTVLVVDEEDCMGIPSPELLQLEHRKPTLEDLAYVMYTSGSTGTPKGVGLSHDAATQALLAHDRHIPSFSRFLQFAAPTFDVSVFEIFFPLFRGCTLVTIRRAEMLNDLPAVLRTMEVDACELTPTVAGSLLRKRENAPNLKVLLTIGEMLNAPVVEEFGGNDTKASMLWAMYGPTEATIHCTLQTAFATGSSTGNIGVPLDTVSCFIVEEADPEVSEPHCKVLPQGEIGELAVGGYQLAIGYINRPEQTSSVFIQTQYGRVYRTGDKARLRSDGVLECLGRISDGQVKLRGQRLELGEVEQAVLQTSGCHSAVAAVVKSILVVFCAVDVGVTDESILEKCKDWLPQYMVPGEVVLMDEFPRLPSGKVDRKKMKADYEQRRTELSEGSDDLEPTDELEAMVIGIVSDVLNFKANRSTSLASAGLDSLRAIKLASALRECDLILNSASLLSMKSVSDIVFAIRLQPTSKSPIPAPNHISLSGDLSSVLAQNPALQDIKELVEDVVPCTPLQLAMLAETARESTSYCNEIELEAPQGFTAQQILTAFVELAQRNEILRVGFATLQNRFVSVLFKELRVGQTNLVDEIERDFAISGPRDYINPLRIQIARGSATTGPRVLVQLHHAIYDGWSMDILLSDLSTLLSMGTVAPRPPFRDVVKFYNGPENQVDDDAARVFWTEHLVGWNKVPFPKLNPRVGESNAINSTRTQLAIPKQKVDDLIQSLGCSTQVIFQASLALLWSGITGVQDVLVGSVTSGRTIPVAGVERIVGPCIASLPLRVDLGTVTANLDLLNSIQSSNRKAMQHCMLPLGEIRKLAGLQPGESLYDILFAYQESLDSSARASNLVKETNHLDRLETPVLFEVEPTRDGFALQVTHRPDVVPSALIMHVVEQFEAICLNVLENSTKAVQVIQRNINVSLSSHNTAPGVSGVASDLSKGFEEVALEKPTLSALCFAQQLSGQRKLTTMSFQELNRSANQLGRHIRYQGARIGDVVAIIMDKSPTLYISILAILKAGCAYLPILPSTPAVRIQEILKQAKAKYCLVDDASSFSVPRAPRTRWINVDSAPLLNQSKDNLNTPTDGSRLAYVIYTSGTTGVPKGVAVTQQNIMSNLSTLGAAYPASSKPQGRFLQACSQAFDVSVFEIFYAWHMGMCLCTGMNDTLFEDLEKAIRDLDVTHLSMTPTVASLVDPQNVPSVEFLVTAGERLSKSVLQSWHEKLWQGYGPSELTNICSVKKMASGDTVEHLGHALPNTSTFVVFPSSLEISPIGWVGELCFGGSQVAWGYLNMPGLTRERFVEHPQYGRLYRTGDLGRMLDDGSIMFLDRLDGQIKLRGQRIEASEINSVTTSTGFGSSAATLLARRERTAAEQLVLFYVPEKGHSDFCEMEVDVEKHRSLFALLQSRLPAYMIPSYLVPVSTIPLIPSGKVDQRALHACFEHLGQQYLETVSGSLEDSHDDGNWTSMESTVAATISRSTKSPREDVGRWTPLTMLGVDSISAIHLGRELGRQLKRQVAVSEILQHPTVAQLARHLSQDSQSQDETGPVEFFPSVFVDSVKNAFAEQGKAVESVLPCMPLQEAMLSRGQRSYYNKVLLRLHIDPEVIRSFWKIMAERHDILRTCFATTPDSQKAIAQVVLKEWDIPWLNLDVTELSFDGAVQEHLKTLPDPVDSQTPPASLALLRYRGSLFLSFICHHALYDATAMERLLKEVEALARRAKLPPPASYKQFLRTALVLPGDVEQFWLGHFRGYRPSNLFAAMTNEMDQCTHTTSLDLPLTVLQTRTRNLGTSLLSVCQASWANVLSMAHGRHDVCFGNVVGGRTLNMEGLDRLVAPCFNSIPVRVDFSHNWSNIEMAKHLQKLNTDLIAYQFTPLRLIQRKVNRTGRHLFETLLLVQTPLQDIDSKVWTLEEDSGDMDIPLVCEVVPCPSLNSLVINIHRDMNIVTDDVATALAEAFKLLLKATLTSPHATIMDRKHLPTTISSGLSSLKPRQERVEATAHFQESEEEWNEIETKVRQILSQLSGIPEPQIHRHTTIFQLGLDSINAVQIASILRQEGFGVSASDVIECPTTSKIAAKLHDNYAKKDLEPHRTYDFHQFSSQVTSDVSRILPDNAKVESILPCTPVQSAMIASFLQSHGGHYLNAVRYKFDQSVDIEELKTAWDSLQASHPMLRTGFVPVNHNDASFAMVRYHPGSTSLPLEMAHVSQNNEVNLFEHKIEMARSIQDSLRLPPWKVVLVDTDGYLSMNLIIHHALYDASSLHVMLEELSRLLKGHQPRGFPPIEPALSIILCKSLGERNQEKEFWQAKAGQAVVNKFPVMTPLRIEDRVVRSDVITSSLSFSKLQQATQASNISVQAAIQAAWTRVLASYLGESSVVFGVALSGRITDETRGAPFPCLNTVPIVVTNDPSNAGLVKCMMEYNQHLHKHQFSPLGKVQKWLGHPTGTVFDTLIAYQKMDTAGSGSIPWEAEEDEAMVEYPVSLEIEPVSNDQIRLCITYFSDILPQEQAQILVEQFDLSLAHIACNPNGQEDDTCHKASHLYSILPAASPTLNPPVQLLHQFVETGATSHPNKIALEFVSGFDGETPIKRAWTYREFDCLGNKVANILRDQAAPGSIVAIHFDKCPEAYFSILGILKAGCSFVALDPTAPIARKQFILQDSKAPCLLTTDRDLLGFEIDCNVIPIHTSSLEALEAPQTAYTQDISPSDTCYCLYTSGTTGTPKGCEITHNNAVEAMMAFQELFRGHWDVDSRWLQFAALHFDVSVLEQYWSWSVGIAVVAAPKDLILDDLTASINRLDITHIDLTPSLARLTHPDEVPSLCRGVFITGGEQLKQEILDVWGPKAVIYNAYGPTEATIGVTMYQRVPVNGRPSNIGQQFPNVGSYIFRQGTEIPVIRGGVGELCVSGKLVGKGYLNRPELTEERFPTLKEFGKKIYRTGDLVRVLHDGCFDFLGRADDQVKLRGQRLEIAEINHAIRTGVDEIHDTATIVAQHGTSGKDVLVSFVVGRAAKNDTLHVLTDTEGLGVKAKEACRTRLPGYMVPTYIFSLPYIPLSSNNKSEVKELKKLFGELSPELLVELSRASTKPVSAAAVGTMTTLTEGIAEFSNMDPKDLTSSTSIFDVGVDSITALRLSALLKARGLQTASPAALLKYPIIGDLANSLSQTCTAQQDRLIREVKQSIQACGHRYRGAVCRALGVKATNIEYIAPCSPLQQGIISRTMTSNQGDAYFNTFELQLADTASVESLRASWDQLVQSESILRTAFVPTTNGFVQVALRNISIPWEEHSLEALEHLEAFLEGKKQHWIQQNSSTISTPLRLIYLTTPVSRKVVIQIFHALYDGNSFDIMMQRLLENYRGQDSPPGPSFLEALTYGPLLGYDNCQRFWEEHLQGWSFTPVPQLGQQQEEFPVTAMREVSANPLEQVRSSQNVTLQAVTLSLWAAVLKNYIANSATIGVIVSGRAIDLKDVEHTVGPLFNTVPFHSKALQNQTWSSLIRQCHEFNTAVLEFQHVPLNSVQKWCSGGKALFDNLFAFQIETPNNDSPLPWETIDSHGSPDYPLALEVVYSRNGNLRFTLVGQGHIVTPTKLDELLDQLEKYITLMGEAPNSEVPVGTVQQIMANQTGMENVPVWAEEAQDFQWTEEALILQHEIALLADIPSRDVSASVTVLELGLDSIEVIKLSVKLKRRQVIITPSQIMRCQSIAKIIEELEKSVSTDAQVVNAKDSLQATQLKLQRHLEKLDIRMDAIESVLPPTPLQESMVAGMIQSDFESYYNHDILEISESVDVKVLRHAWQKVVDRSPILRTSFFEIDSHDLNMTYCQVVLKPTELDIHHVHLGQFDDVAHIIAKATERARDGKARHDLFQVTFTTLGSRQFVILSMAHALYDGWSLSLLFRDLQAAYNGEETIRPSSDSFLSQIVPVEGSDAKDFWSQYLEGATPTLLPHKEAFGVGHTPSLEKREQTSTLPLSKITSFCRQQSISLQVLCQACWAIMLAQQMRSLDVTFGVVVSGRDFDEAQNLMFPTMNTVALRCVLYGSPSSFLRYLEENMGDIREFQNYPLRKAQLAANVDGQGLFNTLFILQKSPTDQTADPMFKSVGGSSATEYPVCVEAEAVANSLVWRIACQSDYCLTEDPGAFIRNLEAIMQFLMTSDASDILSFKEQGVSICGMPPITLQDDIPSDPKGTQAKDDSVNNDTVWNTTASEIRKILHKVSDVPLASIMASDTLYNLGLDSISAIKVASLLRKKGFSLRPQDLIRATSISQMAEIAATSFQSSTDTSVSPISWVPTADVPVDNLLERFGVSKDQIELLPALPMQVYMLSAWENAEGCVFYPEFPCLIDGVTELEAVQTAWDKLVAETPLLRTCFIATQSSELPFLQVILKDHRIPIGSATQEAEATDLLKPLIKVQVAQNNSSTWTLRLSLHHALYDGVSLPALLQRLSELLGGATVRVDSGMSRWRQFTISQASDKAREARRMFWTEYLQGVPPVLANKTSSTDVHERVSYLEKSALSDLTGIRSMAAQSGISIQALFLAAYAKVLTTKEKATSVVFGIYLANRAADYDLPSIYPTLNLVPLRVDMPVDWSLSGVATTIQQDIHLIASEGRADVGLWEISNWTGVRITSFVNFLSLPDTLETSGGLVKLIPDGAAGDSGDGPALLAAYRQYQNNMVKDHFSIAVDVEASVQETGLDIGIFGSRQQVSADEAAGLVLKIASVLNEFSI</sequence>
<dbReference type="InterPro" id="IPR000873">
    <property type="entry name" value="AMP-dep_synth/lig_dom"/>
</dbReference>
<evidence type="ECO:0000256" key="2">
    <source>
        <dbReference type="ARBA" id="ARBA00022450"/>
    </source>
</evidence>
<dbReference type="SUPFAM" id="SSF47336">
    <property type="entry name" value="ACP-like"/>
    <property type="match status" value="6"/>
</dbReference>
<dbReference type="EMBL" id="JAGMUV010000004">
    <property type="protein sequence ID" value="KAH7161602.1"/>
    <property type="molecule type" value="Genomic_DNA"/>
</dbReference>
<dbReference type="SMART" id="SM00823">
    <property type="entry name" value="PKS_PP"/>
    <property type="match status" value="4"/>
</dbReference>
<dbReference type="Gene3D" id="1.10.1200.10">
    <property type="entry name" value="ACP-like"/>
    <property type="match status" value="4"/>
</dbReference>
<dbReference type="Pfam" id="PF00501">
    <property type="entry name" value="AMP-binding"/>
    <property type="match status" value="3"/>
</dbReference>
<comment type="caution">
    <text evidence="7">The sequence shown here is derived from an EMBL/GenBank/DDBJ whole genome shotgun (WGS) entry which is preliminary data.</text>
</comment>
<comment type="pathway">
    <text evidence="1">Siderophore biosynthesis.</text>
</comment>
<dbReference type="SUPFAM" id="SSF56801">
    <property type="entry name" value="Acetyl-CoA synthetase-like"/>
    <property type="match status" value="3"/>
</dbReference>
<dbReference type="InterPro" id="IPR020806">
    <property type="entry name" value="PKS_PP-bd"/>
</dbReference>
<name>A0A9P9JHE9_9HYPO</name>
<dbReference type="PROSITE" id="PS00455">
    <property type="entry name" value="AMP_BINDING"/>
    <property type="match status" value="2"/>
</dbReference>
<dbReference type="GO" id="GO:0005737">
    <property type="term" value="C:cytoplasm"/>
    <property type="evidence" value="ECO:0007669"/>
    <property type="project" value="TreeGrafter"/>
</dbReference>
<keyword evidence="3" id="KW-0597">Phosphoprotein</keyword>
<dbReference type="InterPro" id="IPR001242">
    <property type="entry name" value="Condensation_dom"/>
</dbReference>
<evidence type="ECO:0000259" key="6">
    <source>
        <dbReference type="PROSITE" id="PS50075"/>
    </source>
</evidence>
<dbReference type="InterPro" id="IPR045851">
    <property type="entry name" value="AMP-bd_C_sf"/>
</dbReference>
<dbReference type="GO" id="GO:0043041">
    <property type="term" value="P:amino acid activation for nonribosomal peptide biosynthetic process"/>
    <property type="evidence" value="ECO:0007669"/>
    <property type="project" value="TreeGrafter"/>
</dbReference>
<evidence type="ECO:0000256" key="1">
    <source>
        <dbReference type="ARBA" id="ARBA00004924"/>
    </source>
</evidence>
<dbReference type="InterPro" id="IPR023213">
    <property type="entry name" value="CAT-like_dom_sf"/>
</dbReference>
<dbReference type="OrthoDB" id="416786at2759"/>
<dbReference type="FunFam" id="3.30.300.30:FF:000015">
    <property type="entry name" value="Nonribosomal peptide synthase SidD"/>
    <property type="match status" value="1"/>
</dbReference>
<feature type="domain" description="Carrier" evidence="6">
    <location>
        <begin position="3219"/>
        <end position="3293"/>
    </location>
</feature>
<dbReference type="GO" id="GO:0031177">
    <property type="term" value="F:phosphopantetheine binding"/>
    <property type="evidence" value="ECO:0007669"/>
    <property type="project" value="InterPro"/>
</dbReference>
<dbReference type="Gene3D" id="3.30.300.30">
    <property type="match status" value="3"/>
</dbReference>
<dbReference type="Proteomes" id="UP000738349">
    <property type="component" value="Unassembled WGS sequence"/>
</dbReference>
<dbReference type="GO" id="GO:0031169">
    <property type="term" value="P:ferrichrome biosynthetic process"/>
    <property type="evidence" value="ECO:0007669"/>
    <property type="project" value="UniProtKB-ARBA"/>
</dbReference>
<feature type="domain" description="Carrier" evidence="6">
    <location>
        <begin position="1592"/>
        <end position="1669"/>
    </location>
</feature>
<feature type="domain" description="Carrier" evidence="6">
    <location>
        <begin position="530"/>
        <end position="603"/>
    </location>
</feature>
<reference evidence="7" key="1">
    <citation type="journal article" date="2021" name="Nat. Commun.">
        <title>Genetic determinants of endophytism in the Arabidopsis root mycobiome.</title>
        <authorList>
            <person name="Mesny F."/>
            <person name="Miyauchi S."/>
            <person name="Thiergart T."/>
            <person name="Pickel B."/>
            <person name="Atanasova L."/>
            <person name="Karlsson M."/>
            <person name="Huettel B."/>
            <person name="Barry K.W."/>
            <person name="Haridas S."/>
            <person name="Chen C."/>
            <person name="Bauer D."/>
            <person name="Andreopoulos W."/>
            <person name="Pangilinan J."/>
            <person name="LaButti K."/>
            <person name="Riley R."/>
            <person name="Lipzen A."/>
            <person name="Clum A."/>
            <person name="Drula E."/>
            <person name="Henrissat B."/>
            <person name="Kohler A."/>
            <person name="Grigoriev I.V."/>
            <person name="Martin F.M."/>
            <person name="Hacquard S."/>
        </authorList>
    </citation>
    <scope>NUCLEOTIDE SEQUENCE</scope>
    <source>
        <strain evidence="7">MPI-CAGE-AT-0147</strain>
    </source>
</reference>
<feature type="domain" description="Carrier" evidence="6">
    <location>
        <begin position="2136"/>
        <end position="2212"/>
    </location>
</feature>
<dbReference type="Pfam" id="PF00668">
    <property type="entry name" value="Condensation"/>
    <property type="match status" value="6"/>
</dbReference>